<comment type="similarity">
    <text evidence="2">Belongs to the protein kinase superfamily. TKL Ser/Thr protein kinase family. TGFB receptor subfamily.</text>
</comment>
<dbReference type="InterPro" id="IPR017441">
    <property type="entry name" value="Protein_kinase_ATP_BS"/>
</dbReference>
<keyword evidence="4" id="KW-0723">Serine/threonine-protein kinase</keyword>
<evidence type="ECO:0000256" key="6">
    <source>
        <dbReference type="ARBA" id="ARBA00022692"/>
    </source>
</evidence>
<keyword evidence="11 16" id="KW-1133">Transmembrane helix</keyword>
<accession>A0A3B4H5L0</accession>
<dbReference type="GO" id="GO:0005524">
    <property type="term" value="F:ATP binding"/>
    <property type="evidence" value="ECO:0007669"/>
    <property type="project" value="UniProtKB-UniRule"/>
</dbReference>
<dbReference type="AlphaFoldDB" id="A0A3B4H5L0"/>
<dbReference type="InterPro" id="IPR011009">
    <property type="entry name" value="Kinase-like_dom_sf"/>
</dbReference>
<dbReference type="GO" id="GO:0005024">
    <property type="term" value="F:transforming growth factor beta receptor activity"/>
    <property type="evidence" value="ECO:0007669"/>
    <property type="project" value="TreeGrafter"/>
</dbReference>
<evidence type="ECO:0000256" key="4">
    <source>
        <dbReference type="ARBA" id="ARBA00022527"/>
    </source>
</evidence>
<name>A0A3B4H5L0_9CICH</name>
<dbReference type="Gene3D" id="1.10.510.10">
    <property type="entry name" value="Transferase(Phosphotransferase) domain 1"/>
    <property type="match status" value="1"/>
</dbReference>
<dbReference type="Pfam" id="PF01064">
    <property type="entry name" value="Activin_recp"/>
    <property type="match status" value="1"/>
</dbReference>
<evidence type="ECO:0000256" key="15">
    <source>
        <dbReference type="SAM" id="MobiDB-lite"/>
    </source>
</evidence>
<dbReference type="Gene3D" id="2.10.60.10">
    <property type="entry name" value="CD59"/>
    <property type="match status" value="1"/>
</dbReference>
<keyword evidence="12 16" id="KW-0472">Membrane</keyword>
<dbReference type="GO" id="GO:0043235">
    <property type="term" value="C:receptor complex"/>
    <property type="evidence" value="ECO:0007669"/>
    <property type="project" value="TreeGrafter"/>
</dbReference>
<evidence type="ECO:0000256" key="8">
    <source>
        <dbReference type="ARBA" id="ARBA00022741"/>
    </source>
</evidence>
<dbReference type="Ensembl" id="ENSPNYT00000031822.1">
    <property type="protein sequence ID" value="ENSPNYP00000031072.1"/>
    <property type="gene ID" value="ENSPNYG00000023414.1"/>
</dbReference>
<dbReference type="InterPro" id="IPR000472">
    <property type="entry name" value="Activin_recp"/>
</dbReference>
<dbReference type="GO" id="GO:0030509">
    <property type="term" value="P:BMP signaling pathway"/>
    <property type="evidence" value="ECO:0007669"/>
    <property type="project" value="TreeGrafter"/>
</dbReference>
<dbReference type="GeneTree" id="ENSGT00940000156449"/>
<dbReference type="Pfam" id="PF00069">
    <property type="entry name" value="Pkinase"/>
    <property type="match status" value="1"/>
</dbReference>
<dbReference type="InterPro" id="IPR045860">
    <property type="entry name" value="Snake_toxin-like_sf"/>
</dbReference>
<gene>
    <name evidence="18" type="primary">BMPR2</name>
</gene>
<feature type="domain" description="Protein kinase" evidence="17">
    <location>
        <begin position="218"/>
        <end position="526"/>
    </location>
</feature>
<evidence type="ECO:0000256" key="9">
    <source>
        <dbReference type="ARBA" id="ARBA00022777"/>
    </source>
</evidence>
<dbReference type="GO" id="GO:0005886">
    <property type="term" value="C:plasma membrane"/>
    <property type="evidence" value="ECO:0007669"/>
    <property type="project" value="TreeGrafter"/>
</dbReference>
<keyword evidence="10 14" id="KW-0067">ATP-binding</keyword>
<evidence type="ECO:0000256" key="3">
    <source>
        <dbReference type="ARBA" id="ARBA00012401"/>
    </source>
</evidence>
<dbReference type="Gene3D" id="3.30.200.20">
    <property type="entry name" value="Phosphorylase Kinase, domain 1"/>
    <property type="match status" value="1"/>
</dbReference>
<evidence type="ECO:0000259" key="17">
    <source>
        <dbReference type="PROSITE" id="PS50011"/>
    </source>
</evidence>
<evidence type="ECO:0000256" key="12">
    <source>
        <dbReference type="ARBA" id="ARBA00023136"/>
    </source>
</evidence>
<dbReference type="CDD" id="cd14054">
    <property type="entry name" value="STKc_BMPR2_AMHR2"/>
    <property type="match status" value="1"/>
</dbReference>
<dbReference type="InterPro" id="IPR000333">
    <property type="entry name" value="TGFB_receptor"/>
</dbReference>
<feature type="region of interest" description="Disordered" evidence="15">
    <location>
        <begin position="821"/>
        <end position="871"/>
    </location>
</feature>
<evidence type="ECO:0000256" key="10">
    <source>
        <dbReference type="ARBA" id="ARBA00022840"/>
    </source>
</evidence>
<feature type="compositionally biased region" description="Low complexity" evidence="15">
    <location>
        <begin position="837"/>
        <end position="861"/>
    </location>
</feature>
<evidence type="ECO:0000256" key="5">
    <source>
        <dbReference type="ARBA" id="ARBA00022679"/>
    </source>
</evidence>
<keyword evidence="5" id="KW-0808">Transferase</keyword>
<dbReference type="InterPro" id="IPR000719">
    <property type="entry name" value="Prot_kinase_dom"/>
</dbReference>
<dbReference type="PROSITE" id="PS50011">
    <property type="entry name" value="PROTEIN_KINASE_DOM"/>
    <property type="match status" value="1"/>
</dbReference>
<dbReference type="FunFam" id="1.10.510.10:FF:000180">
    <property type="entry name" value="Receptor protein serine/threonine kinase"/>
    <property type="match status" value="1"/>
</dbReference>
<feature type="region of interest" description="Disordered" evidence="15">
    <location>
        <begin position="775"/>
        <end position="807"/>
    </location>
</feature>
<keyword evidence="13" id="KW-0675">Receptor</keyword>
<keyword evidence="7" id="KW-0732">Signal</keyword>
<evidence type="ECO:0000256" key="16">
    <source>
        <dbReference type="SAM" id="Phobius"/>
    </source>
</evidence>
<evidence type="ECO:0000256" key="7">
    <source>
        <dbReference type="ARBA" id="ARBA00022729"/>
    </source>
</evidence>
<dbReference type="PANTHER" id="PTHR23255:SF63">
    <property type="entry name" value="BONE MORPHOGENETIC PROTEIN RECEPTOR TYPE-2"/>
    <property type="match status" value="1"/>
</dbReference>
<dbReference type="SUPFAM" id="SSF57302">
    <property type="entry name" value="Snake toxin-like"/>
    <property type="match status" value="1"/>
</dbReference>
<evidence type="ECO:0000256" key="13">
    <source>
        <dbReference type="ARBA" id="ARBA00023170"/>
    </source>
</evidence>
<dbReference type="PANTHER" id="PTHR23255">
    <property type="entry name" value="TRANSFORMING GROWTH FACTOR-BETA RECEPTOR TYPE I AND II"/>
    <property type="match status" value="1"/>
</dbReference>
<keyword evidence="8 14" id="KW-0547">Nucleotide-binding</keyword>
<comment type="subcellular location">
    <subcellularLocation>
        <location evidence="1">Membrane</location>
        <topology evidence="1">Single-pass type I membrane protein</topology>
    </subcellularLocation>
</comment>
<evidence type="ECO:0000256" key="2">
    <source>
        <dbReference type="ARBA" id="ARBA00009605"/>
    </source>
</evidence>
<reference evidence="18" key="1">
    <citation type="submission" date="2023-09" db="UniProtKB">
        <authorList>
            <consortium name="Ensembl"/>
        </authorList>
    </citation>
    <scope>IDENTIFICATION</scope>
</reference>
<dbReference type="SUPFAM" id="SSF56112">
    <property type="entry name" value="Protein kinase-like (PK-like)"/>
    <property type="match status" value="1"/>
</dbReference>
<dbReference type="PROSITE" id="PS00107">
    <property type="entry name" value="PROTEIN_KINASE_ATP"/>
    <property type="match status" value="1"/>
</dbReference>
<evidence type="ECO:0000256" key="1">
    <source>
        <dbReference type="ARBA" id="ARBA00004479"/>
    </source>
</evidence>
<feature type="transmembrane region" description="Helical" evidence="16">
    <location>
        <begin position="168"/>
        <end position="191"/>
    </location>
</feature>
<dbReference type="EC" id="2.7.11.30" evidence="3"/>
<organism evidence="18">
    <name type="scientific">Pundamilia nyererei</name>
    <dbReference type="NCBI Taxonomy" id="303518"/>
    <lineage>
        <taxon>Eukaryota</taxon>
        <taxon>Metazoa</taxon>
        <taxon>Chordata</taxon>
        <taxon>Craniata</taxon>
        <taxon>Vertebrata</taxon>
        <taxon>Euteleostomi</taxon>
        <taxon>Actinopterygii</taxon>
        <taxon>Neopterygii</taxon>
        <taxon>Teleostei</taxon>
        <taxon>Neoteleostei</taxon>
        <taxon>Acanthomorphata</taxon>
        <taxon>Ovalentaria</taxon>
        <taxon>Cichlomorphae</taxon>
        <taxon>Cichliformes</taxon>
        <taxon>Cichlidae</taxon>
        <taxon>African cichlids</taxon>
        <taxon>Pseudocrenilabrinae</taxon>
        <taxon>Haplochromini</taxon>
        <taxon>Pundamilia</taxon>
    </lineage>
</organism>
<evidence type="ECO:0000256" key="14">
    <source>
        <dbReference type="PROSITE-ProRule" id="PRU10141"/>
    </source>
</evidence>
<keyword evidence="6 16" id="KW-0812">Transmembrane</keyword>
<evidence type="ECO:0000256" key="11">
    <source>
        <dbReference type="ARBA" id="ARBA00022989"/>
    </source>
</evidence>
<proteinExistence type="inferred from homology"/>
<sequence length="1008" mass="112093">MFLSLWTETEDVSEGRVTVMLHTEFTVGLQQLMASCCRPAGQEDRLCAFTSNPQGVEPVPANEQPGVVLENGTIRCSHGSRCYGLWEKKADGEMHLLTQGCWTHLHECQADRCILVTEKPSSTQKGSYRFCCCSHDLCNANYTEAPPTADTPALKPMRTDGRAEQTEVTVLIALVTIAIAAILIVALFLGYRIIKRTYPHTHILIREERHSSLSCFYPLSWQLIGRGRYGAVFRGSLNERCVAAKLFGSANRQNYVNERSIYCVPLLQQHDNIARFLTANERTTADGRPEFLIIMEYYPHGCLSHYLSLHTVDWLTCCRMTHGVTRGLAFLHTELHRGDQHKPAVAHRDLTSRNVLVRADLSCVLADFGLSMRLTGPRPCRPGDDDTMAISEVGTVRYMSPEVLGGALNLRDCESALKQVDVYALGLLYWESFRRCSDLFPGEAVPEYQLAFQAELGNHPSFEDMQSLVVREKHRPRFPEAWKENSLLLRSLKDTMEDCWDQDAEARLTAQCAEERLYELTLLDFIPSCLSLRNLSHGRWPPHGGSASPFIEDLHVGVVRNLQGDDHQASFIKTTVNGAEGGEKNRNSINYERQQAQVGARYRGRVSSLCWPPSRHTNICQHLCLQVDKNLRESSDENLMEHSQKQFGSESQPTDVLHHQVHTAEGLYSAWLPMNERIRRSCLLLLFQVNSSPSTSHSGLRAVRGVDSPPSSIHPLPKQQNLPQRPTSLHLLPKVKESGFTSSRLKLGKFKSNHRQVGLRCDRVLQLILRQLRRTNPAGPQTEDEEGTMDGGVRGGEDSHLNLLNFSPDEHEPLLSREQLPAESEAPPPAHHRHSRAGSILSGRGSNSNNNNNRLPLASSADPPPTSDLEQKVQLSAPSGLLSSSKALSLQAPPTTHSQNAKTVQTPHICNTFFSSDDALVVDNGSLSASGEKIKRRVKTPYTLKKWRPASWVVSTDTALDPDFEFDASSRSVGMPKLNQSKSSIAVFLVGGGATATTTSEPDGMTCF</sequence>
<evidence type="ECO:0000313" key="18">
    <source>
        <dbReference type="Ensembl" id="ENSPNYP00000031072.1"/>
    </source>
</evidence>
<protein>
    <recommendedName>
        <fullName evidence="3">receptor protein serine/threonine kinase</fullName>
        <ecNumber evidence="3">2.7.11.30</ecNumber>
    </recommendedName>
</protein>
<feature type="binding site" evidence="14">
    <location>
        <position position="245"/>
    </location>
    <ligand>
        <name>ATP</name>
        <dbReference type="ChEBI" id="CHEBI:30616"/>
    </ligand>
</feature>
<keyword evidence="9" id="KW-0418">Kinase</keyword>
<feature type="region of interest" description="Disordered" evidence="15">
    <location>
        <begin position="692"/>
        <end position="724"/>
    </location>
</feature>